<keyword evidence="3" id="KW-1185">Reference proteome</keyword>
<protein>
    <submittedName>
        <fullName evidence="2">Uncharacterized protein</fullName>
    </submittedName>
</protein>
<dbReference type="AlphaFoldDB" id="A0A9X0QFL1"/>
<organism evidence="2 3">
    <name type="scientific">Tunturiibacter gelidiferens</name>
    <dbReference type="NCBI Taxonomy" id="3069689"/>
    <lineage>
        <taxon>Bacteria</taxon>
        <taxon>Pseudomonadati</taxon>
        <taxon>Acidobacteriota</taxon>
        <taxon>Terriglobia</taxon>
        <taxon>Terriglobales</taxon>
        <taxon>Acidobacteriaceae</taxon>
        <taxon>Tunturiibacter</taxon>
    </lineage>
</organism>
<evidence type="ECO:0000313" key="2">
    <source>
        <dbReference type="EMBL" id="MBB5329478.1"/>
    </source>
</evidence>
<feature type="region of interest" description="Disordered" evidence="1">
    <location>
        <begin position="1"/>
        <end position="23"/>
    </location>
</feature>
<reference evidence="2 3" key="1">
    <citation type="submission" date="2020-08" db="EMBL/GenBank/DDBJ databases">
        <title>Genomic Encyclopedia of Type Strains, Phase IV (KMG-V): Genome sequencing to study the core and pangenomes of soil and plant-associated prokaryotes.</title>
        <authorList>
            <person name="Whitman W."/>
        </authorList>
    </citation>
    <scope>NUCLEOTIDE SEQUENCE [LARGE SCALE GENOMIC DNA]</scope>
    <source>
        <strain evidence="2 3">X5P2</strain>
    </source>
</reference>
<dbReference type="Proteomes" id="UP000535182">
    <property type="component" value="Unassembled WGS sequence"/>
</dbReference>
<comment type="caution">
    <text evidence="2">The sequence shown here is derived from an EMBL/GenBank/DDBJ whole genome shotgun (WGS) entry which is preliminary data.</text>
</comment>
<name>A0A9X0QFL1_9BACT</name>
<proteinExistence type="predicted"/>
<dbReference type="EMBL" id="JACHEB010000006">
    <property type="protein sequence ID" value="MBB5329478.1"/>
    <property type="molecule type" value="Genomic_DNA"/>
</dbReference>
<accession>A0A9X0QFL1</accession>
<feature type="compositionally biased region" description="Basic and acidic residues" evidence="1">
    <location>
        <begin position="10"/>
        <end position="23"/>
    </location>
</feature>
<sequence length="73" mass="8197">MAFGSLPDDLLPKQRDTLRGQGQRPDRVVRLRCLFLAESNGLIDGKPFSVMVGQSKPRKFSCRLRQLLVKASP</sequence>
<gene>
    <name evidence="2" type="ORF">HDF14_003096</name>
</gene>
<evidence type="ECO:0000313" key="3">
    <source>
        <dbReference type="Proteomes" id="UP000535182"/>
    </source>
</evidence>
<evidence type="ECO:0000256" key="1">
    <source>
        <dbReference type="SAM" id="MobiDB-lite"/>
    </source>
</evidence>